<keyword evidence="9" id="KW-0812">Transmembrane</keyword>
<keyword evidence="13" id="KW-0833">Ubl conjugation pathway</keyword>
<evidence type="ECO:0000256" key="23">
    <source>
        <dbReference type="ARBA" id="ARBA00032076"/>
    </source>
</evidence>
<dbReference type="InterPro" id="IPR001675">
    <property type="entry name" value="Glyco_trans_29"/>
</dbReference>
<evidence type="ECO:0000256" key="26">
    <source>
        <dbReference type="PROSITE-ProRule" id="PRU00175"/>
    </source>
</evidence>
<keyword evidence="12 26" id="KW-0863">Zinc-finger</keyword>
<dbReference type="SUPFAM" id="SSF57850">
    <property type="entry name" value="RING/U-box"/>
    <property type="match status" value="1"/>
</dbReference>
<keyword evidence="17" id="KW-0333">Golgi apparatus</keyword>
<evidence type="ECO:0000313" key="29">
    <source>
        <dbReference type="EMBL" id="MXQ82563.1"/>
    </source>
</evidence>
<evidence type="ECO:0000256" key="1">
    <source>
        <dbReference type="ARBA" id="ARBA00000900"/>
    </source>
</evidence>
<keyword evidence="11" id="KW-0677">Repeat</keyword>
<dbReference type="GO" id="GO:0003835">
    <property type="term" value="F:beta-galactoside alpha-2,6-sialyltransferase activity"/>
    <property type="evidence" value="ECO:0007669"/>
    <property type="project" value="UniProtKB-EC"/>
</dbReference>
<evidence type="ECO:0000256" key="20">
    <source>
        <dbReference type="ARBA" id="ARBA00023180"/>
    </source>
</evidence>
<evidence type="ECO:0000256" key="4">
    <source>
        <dbReference type="ARBA" id="ARBA00006003"/>
    </source>
</evidence>
<feature type="domain" description="RING-type" evidence="28">
    <location>
        <begin position="530"/>
        <end position="581"/>
    </location>
</feature>
<dbReference type="Proteomes" id="UP000322234">
    <property type="component" value="Unassembled WGS sequence"/>
</dbReference>
<protein>
    <recommendedName>
        <fullName evidence="6">Beta-galactoside alpha-2,6-sialyltransferase 2</fullName>
        <ecNumber evidence="5">2.3.2.27</ecNumber>
        <ecNumber evidence="25">2.4.3.1</ecNumber>
    </recommendedName>
    <alternativeName>
        <fullName evidence="22">CMP-N-acetylneuraminate-beta-galactosamide-alpha-2,6-sialyltransferase 2</fullName>
    </alternativeName>
    <alternativeName>
        <fullName evidence="21">ST6Gal II</fullName>
    </alternativeName>
    <alternativeName>
        <fullName evidence="23">Sialyltransferase 2</fullName>
    </alternativeName>
</protein>
<evidence type="ECO:0000256" key="22">
    <source>
        <dbReference type="ARBA" id="ARBA00030509"/>
    </source>
</evidence>
<gene>
    <name evidence="29" type="ORF">E5288_WYG009780</name>
</gene>
<reference evidence="29" key="1">
    <citation type="submission" date="2019-10" db="EMBL/GenBank/DDBJ databases">
        <title>The sequence and de novo assembly of the wild yak genome.</title>
        <authorList>
            <person name="Liu Y."/>
        </authorList>
    </citation>
    <scope>NUCLEOTIDE SEQUENCE [LARGE SCALE GENOMIC DNA]</scope>
    <source>
        <strain evidence="29">WY2019</strain>
    </source>
</reference>
<evidence type="ECO:0000256" key="14">
    <source>
        <dbReference type="ARBA" id="ARBA00022833"/>
    </source>
</evidence>
<dbReference type="PANTHER" id="PTHR46059:SF3">
    <property type="entry name" value="BETA-GALACTOSIDE ALPHA-2,6-SIALYLTRANSFERASE 2"/>
    <property type="match status" value="1"/>
</dbReference>
<evidence type="ECO:0000256" key="7">
    <source>
        <dbReference type="ARBA" id="ARBA00022676"/>
    </source>
</evidence>
<keyword evidence="16" id="KW-1133">Transmembrane helix</keyword>
<dbReference type="Pfam" id="PF00777">
    <property type="entry name" value="Glyco_transf_29"/>
    <property type="match status" value="1"/>
</dbReference>
<evidence type="ECO:0000256" key="19">
    <source>
        <dbReference type="ARBA" id="ARBA00023157"/>
    </source>
</evidence>
<comment type="caution">
    <text evidence="29">The sequence shown here is derived from an EMBL/GenBank/DDBJ whole genome shotgun (WGS) entry which is preliminary data.</text>
</comment>
<dbReference type="GO" id="GO:0005975">
    <property type="term" value="P:carbohydrate metabolic process"/>
    <property type="evidence" value="ECO:0007669"/>
    <property type="project" value="InterPro"/>
</dbReference>
<dbReference type="InterPro" id="IPR013083">
    <property type="entry name" value="Znf_RING/FYVE/PHD"/>
</dbReference>
<dbReference type="AlphaFoldDB" id="A0A6B0R518"/>
<dbReference type="Gene3D" id="3.30.40.10">
    <property type="entry name" value="Zinc/RING finger domain, C3HC4 (zinc finger)"/>
    <property type="match status" value="1"/>
</dbReference>
<dbReference type="InterPro" id="IPR011330">
    <property type="entry name" value="Glyco_hydro/deAcase_b/a-brl"/>
</dbReference>
<keyword evidence="7" id="KW-0328">Glycosyltransferase</keyword>
<dbReference type="PROSITE" id="PS00518">
    <property type="entry name" value="ZF_RING_1"/>
    <property type="match status" value="1"/>
</dbReference>
<evidence type="ECO:0000256" key="18">
    <source>
        <dbReference type="ARBA" id="ARBA00023136"/>
    </source>
</evidence>
<evidence type="ECO:0000256" key="11">
    <source>
        <dbReference type="ARBA" id="ARBA00022737"/>
    </source>
</evidence>
<dbReference type="EMBL" id="VBQZ03000013">
    <property type="protein sequence ID" value="MXQ82563.1"/>
    <property type="molecule type" value="Genomic_DNA"/>
</dbReference>
<keyword evidence="18" id="KW-0472">Membrane</keyword>
<dbReference type="GO" id="GO:0008270">
    <property type="term" value="F:zinc ion binding"/>
    <property type="evidence" value="ECO:0007669"/>
    <property type="project" value="UniProtKB-KW"/>
</dbReference>
<comment type="catalytic activity">
    <reaction evidence="1">
        <text>S-ubiquitinyl-[E2 ubiquitin-conjugating enzyme]-L-cysteine + [acceptor protein]-L-lysine = [E2 ubiquitin-conjugating enzyme]-L-cysteine + N(6)-ubiquitinyl-[acceptor protein]-L-lysine.</text>
        <dbReference type="EC" id="2.3.2.27"/>
    </reaction>
</comment>
<dbReference type="SUPFAM" id="SSF88713">
    <property type="entry name" value="Glycoside hydrolase/deacetylase"/>
    <property type="match status" value="1"/>
</dbReference>
<keyword evidence="15" id="KW-0735">Signal-anchor</keyword>
<keyword evidence="19" id="KW-1015">Disulfide bond</keyword>
<evidence type="ECO:0000256" key="25">
    <source>
        <dbReference type="ARBA" id="ARBA00034329"/>
    </source>
</evidence>
<evidence type="ECO:0000256" key="13">
    <source>
        <dbReference type="ARBA" id="ARBA00022786"/>
    </source>
</evidence>
<keyword evidence="14" id="KW-0862">Zinc</keyword>
<dbReference type="InterPro" id="IPR017907">
    <property type="entry name" value="Znf_RING_CS"/>
</dbReference>
<evidence type="ECO:0000256" key="27">
    <source>
        <dbReference type="SAM" id="MobiDB-lite"/>
    </source>
</evidence>
<dbReference type="SMART" id="SM00184">
    <property type="entry name" value="RING"/>
    <property type="match status" value="1"/>
</dbReference>
<name>A0A6B0R518_9CETA</name>
<dbReference type="InterPro" id="IPR001841">
    <property type="entry name" value="Znf_RING"/>
</dbReference>
<accession>A0A6B0R518</accession>
<evidence type="ECO:0000256" key="12">
    <source>
        <dbReference type="ARBA" id="ARBA00022771"/>
    </source>
</evidence>
<evidence type="ECO:0000256" key="6">
    <source>
        <dbReference type="ARBA" id="ARBA00020782"/>
    </source>
</evidence>
<dbReference type="InterPro" id="IPR038578">
    <property type="entry name" value="GT29-like_sf"/>
</dbReference>
<evidence type="ECO:0000256" key="5">
    <source>
        <dbReference type="ARBA" id="ARBA00012483"/>
    </source>
</evidence>
<evidence type="ECO:0000256" key="21">
    <source>
        <dbReference type="ARBA" id="ARBA00030410"/>
    </source>
</evidence>
<dbReference type="PROSITE" id="PS50089">
    <property type="entry name" value="ZF_RING_2"/>
    <property type="match status" value="1"/>
</dbReference>
<dbReference type="FunFam" id="3.30.40.10:FF:000117">
    <property type="entry name" value="Probable E3 ubiquitin-protein ligase makorin-1"/>
    <property type="match status" value="1"/>
</dbReference>
<evidence type="ECO:0000256" key="16">
    <source>
        <dbReference type="ARBA" id="ARBA00022989"/>
    </source>
</evidence>
<dbReference type="FunFam" id="3.90.1480.20:FF:000010">
    <property type="entry name" value="ST6 beta-galactoside alpha-2,6-sialyltransferase 2"/>
    <property type="match status" value="1"/>
</dbReference>
<evidence type="ECO:0000256" key="24">
    <source>
        <dbReference type="ARBA" id="ARBA00034249"/>
    </source>
</evidence>
<comment type="subcellular location">
    <subcellularLocation>
        <location evidence="3">Golgi apparatus</location>
        <location evidence="3">Golgi stack membrane</location>
        <topology evidence="3">Single-pass type II membrane protein</topology>
    </subcellularLocation>
</comment>
<sequence>MLIQVNEHLKMKHRIVTGKDNATRYYYQVAKAGSFCPETSSPNLLYYTWRNFHKYYKAWKQELIDLKKPGTKSSFQLEKGLEANPRQAATLTVRCTALNLLVQVVDYTEKFAKGKLLSQPDLFSLRLRTCAVVTSAGAILNSSLGEEIDSHDAVLRFNSAPTRGYEKDVGNKTTVRIINSQILTNPSYHFMDSALYKDVILVAWDPAPYSANLNLWYKKPDYNLFTPYVQHRQRNPNQPFYILHPKFIWQLWDIIQENTKEKIQPNPPSSGFIGILLMMNLCGEVHVYEYVPSVRQTDLCHYHEPYHDAACTLGAYHPLLYEKLLVQRLNVGTHGDLHRKGKVVLPGLQAVRCPPETMDANSDIQLPGPTPTQYPWSQSTPYVCAPNHQGGNLETLKDAGSLATPQPILHGHSGEDAEMVVWEIHIPYWKFTRPNQPQNNNFLPEGETSAKIPVPKHESKERLEDAQKTRAALIPSMADGQPYCDQTAPSSTEAPLQGSVTKEDLEKEQSAVETKKQLSPYAASSKDMVCGICMEAVYKKANPSECHFGILSNCNHTYCLKCICKWGSAKQFESKIVKSCPESWITSNFVISSEYWVEEKEEKQKLTQKCKEQQGNEQQDIHFTANGQKVTEFRAEVTLMVPSLSYAAQKPGASVVPVYSAETET</sequence>
<keyword evidence="30" id="KW-1185">Reference proteome</keyword>
<evidence type="ECO:0000256" key="10">
    <source>
        <dbReference type="ARBA" id="ARBA00022723"/>
    </source>
</evidence>
<evidence type="ECO:0000256" key="2">
    <source>
        <dbReference type="ARBA" id="ARBA00004097"/>
    </source>
</evidence>
<evidence type="ECO:0000313" key="30">
    <source>
        <dbReference type="Proteomes" id="UP000322234"/>
    </source>
</evidence>
<dbReference type="Gene3D" id="3.90.1480.20">
    <property type="entry name" value="Glycosyl transferase family 29"/>
    <property type="match status" value="1"/>
</dbReference>
<evidence type="ECO:0000256" key="9">
    <source>
        <dbReference type="ARBA" id="ARBA00022692"/>
    </source>
</evidence>
<dbReference type="PANTHER" id="PTHR46059">
    <property type="entry name" value="BETA-GALACTOSIDE ALPHA-2,6-SIALYLTRANSFERASE"/>
    <property type="match status" value="1"/>
</dbReference>
<dbReference type="GO" id="GO:0032580">
    <property type="term" value="C:Golgi cisterna membrane"/>
    <property type="evidence" value="ECO:0007669"/>
    <property type="project" value="UniProtKB-SubCell"/>
</dbReference>
<evidence type="ECO:0000256" key="8">
    <source>
        <dbReference type="ARBA" id="ARBA00022679"/>
    </source>
</evidence>
<comment type="catalytic activity">
    <reaction evidence="24">
        <text>a beta-D-galactoside + CMP-N-acetyl-beta-neuraminate = an N-acetyl-alpha-neuraminyl-(2-&gt;6)-beta-D-galactosyl derivative + CMP + H(+)</text>
        <dbReference type="Rhea" id="RHEA:52104"/>
        <dbReference type="ChEBI" id="CHEBI:15378"/>
        <dbReference type="ChEBI" id="CHEBI:28034"/>
        <dbReference type="ChEBI" id="CHEBI:57812"/>
        <dbReference type="ChEBI" id="CHEBI:60377"/>
        <dbReference type="ChEBI" id="CHEBI:136398"/>
        <dbReference type="EC" id="2.4.3.1"/>
    </reaction>
</comment>
<keyword evidence="20" id="KW-0325">Glycoprotein</keyword>
<evidence type="ECO:0000256" key="15">
    <source>
        <dbReference type="ARBA" id="ARBA00022968"/>
    </source>
</evidence>
<keyword evidence="10" id="KW-0479">Metal-binding</keyword>
<evidence type="ECO:0000256" key="3">
    <source>
        <dbReference type="ARBA" id="ARBA00004447"/>
    </source>
</evidence>
<dbReference type="GO" id="GO:0061630">
    <property type="term" value="F:ubiquitin protein ligase activity"/>
    <property type="evidence" value="ECO:0007669"/>
    <property type="project" value="UniProtKB-EC"/>
</dbReference>
<comment type="similarity">
    <text evidence="4">Belongs to the glycosyltransferase 29 family.</text>
</comment>
<comment type="function">
    <text evidence="2">Transfers sialic acid from the donor of substrate CMP-sialic acid to galactose containing acceptor substrates. Has alpha-2,6-sialyltransferase activity toward oligosaccharides that have the Gal-beta-1,4-GlcNAc sequence at the non-reducing end of their carbohydrate groups, but it has weak or no activities toward glycoproteins and glycolipids.</text>
</comment>
<evidence type="ECO:0000256" key="17">
    <source>
        <dbReference type="ARBA" id="ARBA00023034"/>
    </source>
</evidence>
<evidence type="ECO:0000259" key="28">
    <source>
        <dbReference type="PROSITE" id="PS50089"/>
    </source>
</evidence>
<dbReference type="EC" id="2.4.3.1" evidence="25"/>
<dbReference type="GO" id="GO:0097503">
    <property type="term" value="P:sialylation"/>
    <property type="evidence" value="ECO:0007669"/>
    <property type="project" value="TreeGrafter"/>
</dbReference>
<keyword evidence="8" id="KW-0808">Transferase</keyword>
<feature type="compositionally biased region" description="Polar residues" evidence="27">
    <location>
        <begin position="487"/>
        <end position="500"/>
    </location>
</feature>
<organism evidence="29 30">
    <name type="scientific">Bos mutus</name>
    <name type="common">wild yak</name>
    <dbReference type="NCBI Taxonomy" id="72004"/>
    <lineage>
        <taxon>Eukaryota</taxon>
        <taxon>Metazoa</taxon>
        <taxon>Chordata</taxon>
        <taxon>Craniata</taxon>
        <taxon>Vertebrata</taxon>
        <taxon>Euteleostomi</taxon>
        <taxon>Mammalia</taxon>
        <taxon>Eutheria</taxon>
        <taxon>Laurasiatheria</taxon>
        <taxon>Artiodactyla</taxon>
        <taxon>Ruminantia</taxon>
        <taxon>Pecora</taxon>
        <taxon>Bovidae</taxon>
        <taxon>Bovinae</taxon>
        <taxon>Bos</taxon>
    </lineage>
</organism>
<proteinExistence type="inferred from homology"/>
<feature type="region of interest" description="Disordered" evidence="27">
    <location>
        <begin position="484"/>
        <end position="505"/>
    </location>
</feature>
<dbReference type="EC" id="2.3.2.27" evidence="5"/>